<dbReference type="SUPFAM" id="SSF52317">
    <property type="entry name" value="Class I glutamine amidotransferase-like"/>
    <property type="match status" value="1"/>
</dbReference>
<organism evidence="2 3">
    <name type="scientific">Granulibacter bethesdensis</name>
    <dbReference type="NCBI Taxonomy" id="364410"/>
    <lineage>
        <taxon>Bacteria</taxon>
        <taxon>Pseudomonadati</taxon>
        <taxon>Pseudomonadota</taxon>
        <taxon>Alphaproteobacteria</taxon>
        <taxon>Acetobacterales</taxon>
        <taxon>Acetobacteraceae</taxon>
        <taxon>Granulibacter</taxon>
    </lineage>
</organism>
<name>A0AAC9KES1_9PROT</name>
<evidence type="ECO:0000256" key="1">
    <source>
        <dbReference type="SAM" id="Phobius"/>
    </source>
</evidence>
<keyword evidence="1" id="KW-0472">Membrane</keyword>
<dbReference type="EMBL" id="CP018191">
    <property type="protein sequence ID" value="APH54938.1"/>
    <property type="molecule type" value="Genomic_DNA"/>
</dbReference>
<reference evidence="3" key="1">
    <citation type="submission" date="2016-11" db="EMBL/GenBank/DDBJ databases">
        <title>Comparative genomic and phenotypic analysis of Granulibacter bethesdensis clinical isolates from patients with chronic granulomatous disease.</title>
        <authorList>
            <person name="Zarember K.A."/>
            <person name="Porcella S.F."/>
            <person name="Chu J."/>
            <person name="Ding L."/>
            <person name="Dahlstrom E."/>
            <person name="Barbian K."/>
            <person name="Martens C."/>
            <person name="Sykora L."/>
            <person name="Kramer S."/>
            <person name="Pettinato A.M."/>
            <person name="Hong H."/>
            <person name="Wald G."/>
            <person name="Berg L.J."/>
            <person name="Rogge L.S."/>
            <person name="Greenberg D.E."/>
            <person name="Falcone E.L."/>
            <person name="Neves J.F."/>
            <person name="Simoes M.J."/>
            <person name="Casal M."/>
            <person name="Rodriguez-Lopez F.C."/>
            <person name="Zelazny A."/>
            <person name="Gallin J.I."/>
            <person name="Holland S.M."/>
        </authorList>
    </citation>
    <scope>NUCLEOTIDE SEQUENCE [LARGE SCALE GENOMIC DNA]</scope>
    <source>
        <strain evidence="3">NIH9.1</strain>
    </source>
</reference>
<dbReference type="PANTHER" id="PTHR37947:SF1">
    <property type="entry name" value="BLL2462 PROTEIN"/>
    <property type="match status" value="1"/>
</dbReference>
<gene>
    <name evidence="2" type="ORF">GbCGDNIH9_1641</name>
</gene>
<accession>A0AAC9KES1</accession>
<proteinExistence type="predicted"/>
<dbReference type="InterPro" id="IPR029062">
    <property type="entry name" value="Class_I_gatase-like"/>
</dbReference>
<dbReference type="AlphaFoldDB" id="A0AAC9KES1"/>
<dbReference type="PANTHER" id="PTHR37947">
    <property type="entry name" value="BLL2462 PROTEIN"/>
    <property type="match status" value="1"/>
</dbReference>
<evidence type="ECO:0000313" key="2">
    <source>
        <dbReference type="EMBL" id="APH54938.1"/>
    </source>
</evidence>
<keyword evidence="1" id="KW-0812">Transmembrane</keyword>
<feature type="transmembrane region" description="Helical" evidence="1">
    <location>
        <begin position="49"/>
        <end position="65"/>
    </location>
</feature>
<evidence type="ECO:0000313" key="3">
    <source>
        <dbReference type="Proteomes" id="UP000182373"/>
    </source>
</evidence>
<feature type="transmembrane region" description="Helical" evidence="1">
    <location>
        <begin position="20"/>
        <end position="42"/>
    </location>
</feature>
<keyword evidence="1" id="KW-1133">Transmembrane helix</keyword>
<feature type="transmembrane region" description="Helical" evidence="1">
    <location>
        <begin position="730"/>
        <end position="751"/>
    </location>
</feature>
<sequence>MMQTDHISASLVSASLGFQPLLPLWLLGMLGVLCLLALLPALLRRARGWPWRLAAFTALLIWLGGPKLVRETRQGLADIALLVIDQSGSMALKDRTKLAEQARSILTRTIPQPGRVGEPPLELRTVTVPEHGRDGTKLFAAIAQGLADIPRDRLAGIVAVTDGQVHDVPPSIAKGTPPAFNAPLHVLLTGRGEETDRRLRMIEAPTYGIVGKTISLRVAVEDLGVAHSSPVASPVATPVATPVAELTLRRDGEAPVKYTVPVGQEYPITLPVTHEGPSVIDMTAATLPGEVSTINNHAVITINGVRDRLRVLLVSGEPHQGERAWRRLLKADPSVDLVHFTILRPPEKDDNTPLNELALIAFPVRELFQQKIRDFDLIILDRFQNRGILPQIYLRNIADYVRQGGALLMTAGPEYASPVSLANSPLGEVLPAMPRGQESDDPLSAVIEGGFRPQVTPLGAHHPVTEKLPGAPSSTEGASARNAASEWGSWYRYIATDGPDNPVHGQTVLATPDGAPLLILDHVGKGRVALLLSDQIWLWSRGHQGGGPQAELLRRVAHWAMKQPELEERALTAQIAQGRLTALLRSPEDIPPGMVTVTDPDGKDTSVPLHITGPGRAEASLPAAAPGVWRVRYRPPVSAKPASQEGEQAASSELTAFVAASPPDPVEVADLRATATVLNGAARLSGGSMQWLSPAGVPAIRRVSMGTRASGNGWIGLRRNDAHLVTGIDALPLLPGWAALPLILLLILAAWRREGQ</sequence>
<protein>
    <submittedName>
        <fullName evidence="2">Membrane associated protein</fullName>
    </submittedName>
</protein>
<dbReference type="Gene3D" id="3.40.50.880">
    <property type="match status" value="1"/>
</dbReference>
<dbReference type="Proteomes" id="UP000182373">
    <property type="component" value="Chromosome"/>
</dbReference>